<dbReference type="InterPro" id="IPR005119">
    <property type="entry name" value="LysR_subst-bd"/>
</dbReference>
<evidence type="ECO:0000256" key="2">
    <source>
        <dbReference type="ARBA" id="ARBA00023015"/>
    </source>
</evidence>
<dbReference type="AlphaFoldDB" id="A0A1U7JL53"/>
<comment type="caution">
    <text evidence="7">The sequence shown here is derived from an EMBL/GenBank/DDBJ whole genome shotgun (WGS) entry which is preliminary data.</text>
</comment>
<evidence type="ECO:0000259" key="6">
    <source>
        <dbReference type="PROSITE" id="PS50931"/>
    </source>
</evidence>
<dbReference type="InterPro" id="IPR036390">
    <property type="entry name" value="WH_DNA-bd_sf"/>
</dbReference>
<name>A0A1U7JL53_9HYPH</name>
<dbReference type="InterPro" id="IPR036388">
    <property type="entry name" value="WH-like_DNA-bd_sf"/>
</dbReference>
<dbReference type="PANTHER" id="PTHR30346">
    <property type="entry name" value="TRANSCRIPTIONAL DUAL REGULATOR HCAR-RELATED"/>
    <property type="match status" value="1"/>
</dbReference>
<evidence type="ECO:0000256" key="4">
    <source>
        <dbReference type="ARBA" id="ARBA00023159"/>
    </source>
</evidence>
<proteinExistence type="inferred from homology"/>
<dbReference type="Gene3D" id="3.40.190.10">
    <property type="entry name" value="Periplasmic binding protein-like II"/>
    <property type="match status" value="2"/>
</dbReference>
<dbReference type="GO" id="GO:0003677">
    <property type="term" value="F:DNA binding"/>
    <property type="evidence" value="ECO:0007669"/>
    <property type="project" value="UniProtKB-KW"/>
</dbReference>
<dbReference type="Gene3D" id="1.10.10.10">
    <property type="entry name" value="Winged helix-like DNA-binding domain superfamily/Winged helix DNA-binding domain"/>
    <property type="match status" value="1"/>
</dbReference>
<keyword evidence="3" id="KW-0238">DNA-binding</keyword>
<keyword evidence="2" id="KW-0805">Transcription regulation</keyword>
<evidence type="ECO:0000256" key="3">
    <source>
        <dbReference type="ARBA" id="ARBA00023125"/>
    </source>
</evidence>
<keyword evidence="4" id="KW-0010">Activator</keyword>
<dbReference type="EMBL" id="LVVZ01000005">
    <property type="protein sequence ID" value="OKL45424.1"/>
    <property type="molecule type" value="Genomic_DNA"/>
</dbReference>
<protein>
    <submittedName>
        <fullName evidence="7">LysR family transcriptional regulator</fullName>
    </submittedName>
</protein>
<evidence type="ECO:0000313" key="8">
    <source>
        <dbReference type="Proteomes" id="UP000185783"/>
    </source>
</evidence>
<gene>
    <name evidence="7" type="ORF">A3843_03640</name>
</gene>
<sequence>MITFKQLLYFQHLAKTLHFGQAAEAASISQPALSMQIRELEDAMGLPLLERTSKACRLTAHGEAVLARANDILGRLNDLEAYAAHARADKSGSIRLGVIPSLAPYMLPQILPDIALALPDLQVRLRETMTDTLIEELKRSDLDAIIAALPLNEPDLEERPLFIDRFLLATQNSPDLDERQRVQSHDIDFNRMLLLEEGHCLRDQTLDYCGNYALKYGDGLGATSLATIMQMVANGYGVTILPEICVSAEVNDDRVALLRFEDPQPMRQIGLIWRKSSPRTSLFEELETIIRNRYRVENT</sequence>
<dbReference type="SUPFAM" id="SSF46785">
    <property type="entry name" value="Winged helix' DNA-binding domain"/>
    <property type="match status" value="1"/>
</dbReference>
<dbReference type="STRING" id="197461.A3843_03640"/>
<dbReference type="PANTHER" id="PTHR30346:SF26">
    <property type="entry name" value="HYDROGEN PEROXIDE-INDUCIBLE GENES ACTIVATOR"/>
    <property type="match status" value="1"/>
</dbReference>
<evidence type="ECO:0000313" key="7">
    <source>
        <dbReference type="EMBL" id="OKL45424.1"/>
    </source>
</evidence>
<feature type="domain" description="HTH lysR-type" evidence="6">
    <location>
        <begin position="2"/>
        <end position="59"/>
    </location>
</feature>
<dbReference type="CDD" id="cd08411">
    <property type="entry name" value="PBP2_OxyR"/>
    <property type="match status" value="1"/>
</dbReference>
<dbReference type="Pfam" id="PF00126">
    <property type="entry name" value="HTH_1"/>
    <property type="match status" value="1"/>
</dbReference>
<dbReference type="Proteomes" id="UP000185783">
    <property type="component" value="Unassembled WGS sequence"/>
</dbReference>
<comment type="similarity">
    <text evidence="1">Belongs to the LysR transcriptional regulatory family.</text>
</comment>
<dbReference type="Pfam" id="PF03466">
    <property type="entry name" value="LysR_substrate"/>
    <property type="match status" value="1"/>
</dbReference>
<dbReference type="InterPro" id="IPR000847">
    <property type="entry name" value="LysR_HTH_N"/>
</dbReference>
<reference evidence="7 8" key="1">
    <citation type="submission" date="2016-03" db="EMBL/GenBank/DDBJ databases">
        <title>Genome sequence of Nesiotobacter sp. nov., a moderately halophilic alphaproteobacterium isolated from the Yellow Sea, China.</title>
        <authorList>
            <person name="Zhang G."/>
            <person name="Zhang R."/>
        </authorList>
    </citation>
    <scope>NUCLEOTIDE SEQUENCE [LARGE SCALE GENOMIC DNA]</scope>
    <source>
        <strain evidence="7 8">WB1-6</strain>
    </source>
</reference>
<accession>A0A1U7JL53</accession>
<dbReference type="RefSeq" id="WP_028480075.1">
    <property type="nucleotide sequence ID" value="NZ_LVVZ01000005.1"/>
</dbReference>
<evidence type="ECO:0000256" key="5">
    <source>
        <dbReference type="ARBA" id="ARBA00023163"/>
    </source>
</evidence>
<organism evidence="7 8">
    <name type="scientific">Pseudovibrio exalbescens</name>
    <dbReference type="NCBI Taxonomy" id="197461"/>
    <lineage>
        <taxon>Bacteria</taxon>
        <taxon>Pseudomonadati</taxon>
        <taxon>Pseudomonadota</taxon>
        <taxon>Alphaproteobacteria</taxon>
        <taxon>Hyphomicrobiales</taxon>
        <taxon>Stappiaceae</taxon>
        <taxon>Pseudovibrio</taxon>
    </lineage>
</organism>
<dbReference type="FunFam" id="1.10.10.10:FF:000001">
    <property type="entry name" value="LysR family transcriptional regulator"/>
    <property type="match status" value="1"/>
</dbReference>
<dbReference type="GO" id="GO:0032993">
    <property type="term" value="C:protein-DNA complex"/>
    <property type="evidence" value="ECO:0007669"/>
    <property type="project" value="TreeGrafter"/>
</dbReference>
<evidence type="ECO:0000256" key="1">
    <source>
        <dbReference type="ARBA" id="ARBA00009437"/>
    </source>
</evidence>
<dbReference type="GO" id="GO:0003700">
    <property type="term" value="F:DNA-binding transcription factor activity"/>
    <property type="evidence" value="ECO:0007669"/>
    <property type="project" value="InterPro"/>
</dbReference>
<keyword evidence="5" id="KW-0804">Transcription</keyword>
<keyword evidence="8" id="KW-1185">Reference proteome</keyword>
<dbReference type="PRINTS" id="PR00039">
    <property type="entry name" value="HTHLYSR"/>
</dbReference>
<dbReference type="SUPFAM" id="SSF53850">
    <property type="entry name" value="Periplasmic binding protein-like II"/>
    <property type="match status" value="1"/>
</dbReference>
<dbReference type="PROSITE" id="PS50931">
    <property type="entry name" value="HTH_LYSR"/>
    <property type="match status" value="1"/>
</dbReference>